<feature type="domain" description="Sulfatase-modifying factor enzyme-like" evidence="1">
    <location>
        <begin position="219"/>
        <end position="469"/>
    </location>
</feature>
<dbReference type="OrthoDB" id="659at2759"/>
<sequence>MSTCEFCPGPNYIANNKDSKIVIASFYKPEFYFLPKHLAPNKPTPGLNSWNQLFKAWDYVTGQMITPNMRLEQPISLRHPFIFYFGHIPAFLDIQISRHFQQPYTEPSYYVNIFERGIDPDVDDPTKCHDHSEVPKDWPKYEDIMDYDARVRERLNNILKNESLTARLGRVLFISFEHQAMHLETLMYMLIQSNSFTAVPKQLTMFNNFEQRPLSPSPWIQVEGGSLSLGHDDDENEDHQNGYFDIREYGWDNETPSRQAVVKPFMIQSRPVTNIEFFEFIKCNPGKPIPALWTPEPANRFGYKVRTFHGALPFEQCINWPVQVCYRDILSYFEWKGDGSRLPTEEELAFCDQNYYKLNKQLNPNSQYLPSTHRENVGLKHWTPTAVTNDSFNLMETLWEWTGSFLGPYPGYHPSELYPGYSYDFHDEKHLVVLGGSYLSNPWFAKRITFRNWFHEGYPYAFIGFRAVKDI</sequence>
<dbReference type="AlphaFoldDB" id="A0A137P1D9"/>
<evidence type="ECO:0000313" key="2">
    <source>
        <dbReference type="EMBL" id="KXN68694.1"/>
    </source>
</evidence>
<dbReference type="Proteomes" id="UP000070444">
    <property type="component" value="Unassembled WGS sequence"/>
</dbReference>
<dbReference type="Pfam" id="PF03781">
    <property type="entry name" value="FGE-sulfatase"/>
    <property type="match status" value="1"/>
</dbReference>
<reference evidence="2 3" key="1">
    <citation type="journal article" date="2015" name="Genome Biol. Evol.">
        <title>Phylogenomic analyses indicate that early fungi evolved digesting cell walls of algal ancestors of land plants.</title>
        <authorList>
            <person name="Chang Y."/>
            <person name="Wang S."/>
            <person name="Sekimoto S."/>
            <person name="Aerts A.L."/>
            <person name="Choi C."/>
            <person name="Clum A."/>
            <person name="LaButti K.M."/>
            <person name="Lindquist E.A."/>
            <person name="Yee Ngan C."/>
            <person name="Ohm R.A."/>
            <person name="Salamov A.A."/>
            <person name="Grigoriev I.V."/>
            <person name="Spatafora J.W."/>
            <person name="Berbee M.L."/>
        </authorList>
    </citation>
    <scope>NUCLEOTIDE SEQUENCE [LARGE SCALE GENOMIC DNA]</scope>
    <source>
        <strain evidence="2 3">NRRL 28638</strain>
    </source>
</reference>
<dbReference type="InterPro" id="IPR005532">
    <property type="entry name" value="SUMF_dom"/>
</dbReference>
<dbReference type="InterPro" id="IPR042095">
    <property type="entry name" value="SUMF_sf"/>
</dbReference>
<proteinExistence type="predicted"/>
<dbReference type="PANTHER" id="PTHR43397:SF1">
    <property type="entry name" value="ERGOTHIONEINE BIOSYNTHESIS PROTEIN 1"/>
    <property type="match status" value="1"/>
</dbReference>
<dbReference type="Gene3D" id="3.90.1580.10">
    <property type="entry name" value="paralog of FGE (formylglycine-generating enzyme)"/>
    <property type="match status" value="1"/>
</dbReference>
<gene>
    <name evidence="2" type="ORF">CONCODRAFT_41552</name>
</gene>
<dbReference type="STRING" id="796925.A0A137P1D9"/>
<keyword evidence="3" id="KW-1185">Reference proteome</keyword>
<accession>A0A137P1D9</accession>
<dbReference type="SUPFAM" id="SSF56436">
    <property type="entry name" value="C-type lectin-like"/>
    <property type="match status" value="1"/>
</dbReference>
<dbReference type="InterPro" id="IPR016187">
    <property type="entry name" value="CTDL_fold"/>
</dbReference>
<dbReference type="EMBL" id="KQ964565">
    <property type="protein sequence ID" value="KXN68694.1"/>
    <property type="molecule type" value="Genomic_DNA"/>
</dbReference>
<evidence type="ECO:0000313" key="3">
    <source>
        <dbReference type="Proteomes" id="UP000070444"/>
    </source>
</evidence>
<dbReference type="PANTHER" id="PTHR43397">
    <property type="entry name" value="ERGOTHIONEINE BIOSYNTHESIS PROTEIN 1"/>
    <property type="match status" value="1"/>
</dbReference>
<organism evidence="2 3">
    <name type="scientific">Conidiobolus coronatus (strain ATCC 28846 / CBS 209.66 / NRRL 28638)</name>
    <name type="common">Delacroixia coronata</name>
    <dbReference type="NCBI Taxonomy" id="796925"/>
    <lineage>
        <taxon>Eukaryota</taxon>
        <taxon>Fungi</taxon>
        <taxon>Fungi incertae sedis</taxon>
        <taxon>Zoopagomycota</taxon>
        <taxon>Entomophthoromycotina</taxon>
        <taxon>Entomophthoromycetes</taxon>
        <taxon>Entomophthorales</taxon>
        <taxon>Ancylistaceae</taxon>
        <taxon>Conidiobolus</taxon>
    </lineage>
</organism>
<protein>
    <submittedName>
        <fullName evidence="2">DUF323-domain-containing protein</fullName>
    </submittedName>
</protein>
<name>A0A137P1D9_CONC2</name>
<evidence type="ECO:0000259" key="1">
    <source>
        <dbReference type="Pfam" id="PF03781"/>
    </source>
</evidence>
<dbReference type="OMA" id="EHDGFHI"/>
<dbReference type="InterPro" id="IPR051128">
    <property type="entry name" value="EgtD_Methyltrsf_superfamily"/>
</dbReference>